<keyword evidence="2" id="KW-0479">Metal-binding</keyword>
<dbReference type="EMBL" id="JBBKTX010000014">
    <property type="protein sequence ID" value="MFK4753159.1"/>
    <property type="molecule type" value="Genomic_DNA"/>
</dbReference>
<keyword evidence="5" id="KW-1185">Reference proteome</keyword>
<sequence>MSKKNRRAVPDYQRPIIETHFHLDYLKEAPVDTILAEARAIGVERFMTISVQPDNMPTALALALAHDDVYATLGVHPHEAALFDAATEAYMREHSGHGKVVAVGEIGLDYYYDHCDHQVQRQVFCRQLELAIEFDQPVVIHTREADDDTMAILQEYAPQMNRKGVIHSFTSGLELGQLAVTLGFNLGINGIVTFNKATNVREVVAATPIERLLLETDSPYLTPMPYRGIENAPKYLPFVAEKIAEVKALPVETVLEQTWKNAMTTFFPG</sequence>
<accession>A0ABW8NJS5</accession>
<dbReference type="InterPro" id="IPR032466">
    <property type="entry name" value="Metal_Hydrolase"/>
</dbReference>
<keyword evidence="3 4" id="KW-0378">Hydrolase</keyword>
<dbReference type="RefSeq" id="WP_416206238.1">
    <property type="nucleotide sequence ID" value="NZ_JBBKTX010000014.1"/>
</dbReference>
<proteinExistence type="inferred from homology"/>
<evidence type="ECO:0000313" key="4">
    <source>
        <dbReference type="EMBL" id="MFK4753159.1"/>
    </source>
</evidence>
<gene>
    <name evidence="4" type="ORF">WG929_12120</name>
</gene>
<organism evidence="4 5">
    <name type="scientific">Oceanobacter antarcticus</name>
    <dbReference type="NCBI Taxonomy" id="3133425"/>
    <lineage>
        <taxon>Bacteria</taxon>
        <taxon>Pseudomonadati</taxon>
        <taxon>Pseudomonadota</taxon>
        <taxon>Gammaproteobacteria</taxon>
        <taxon>Oceanospirillales</taxon>
        <taxon>Oceanospirillaceae</taxon>
        <taxon>Oceanobacter</taxon>
    </lineage>
</organism>
<name>A0ABW8NJS5_9GAMM</name>
<dbReference type="PROSITE" id="PS01091">
    <property type="entry name" value="TATD_3"/>
    <property type="match status" value="1"/>
</dbReference>
<evidence type="ECO:0000313" key="5">
    <source>
        <dbReference type="Proteomes" id="UP001620597"/>
    </source>
</evidence>
<dbReference type="InterPro" id="IPR001130">
    <property type="entry name" value="TatD-like"/>
</dbReference>
<evidence type="ECO:0000256" key="3">
    <source>
        <dbReference type="ARBA" id="ARBA00022801"/>
    </source>
</evidence>
<evidence type="ECO:0000256" key="2">
    <source>
        <dbReference type="ARBA" id="ARBA00022723"/>
    </source>
</evidence>
<dbReference type="SUPFAM" id="SSF51556">
    <property type="entry name" value="Metallo-dependent hydrolases"/>
    <property type="match status" value="1"/>
</dbReference>
<dbReference type="InterPro" id="IPR018228">
    <property type="entry name" value="DNase_TatD-rel_CS"/>
</dbReference>
<dbReference type="Gene3D" id="3.20.20.140">
    <property type="entry name" value="Metal-dependent hydrolases"/>
    <property type="match status" value="1"/>
</dbReference>
<dbReference type="NCBIfam" id="TIGR00010">
    <property type="entry name" value="YchF/TatD family DNA exonuclease"/>
    <property type="match status" value="1"/>
</dbReference>
<dbReference type="PROSITE" id="PS01090">
    <property type="entry name" value="TATD_2"/>
    <property type="match status" value="1"/>
</dbReference>
<dbReference type="Proteomes" id="UP001620597">
    <property type="component" value="Unassembled WGS sequence"/>
</dbReference>
<comment type="caution">
    <text evidence="4">The sequence shown here is derived from an EMBL/GenBank/DDBJ whole genome shotgun (WGS) entry which is preliminary data.</text>
</comment>
<comment type="similarity">
    <text evidence="1">Belongs to the metallo-dependent hydrolases superfamily. TatD-type hydrolase family.</text>
</comment>
<dbReference type="CDD" id="cd01310">
    <property type="entry name" value="TatD_DNAse"/>
    <property type="match status" value="1"/>
</dbReference>
<dbReference type="PANTHER" id="PTHR46124:SF2">
    <property type="entry name" value="D-AMINOACYL-TRNA DEACYLASE"/>
    <property type="match status" value="1"/>
</dbReference>
<dbReference type="PIRSF" id="PIRSF005902">
    <property type="entry name" value="DNase_TatD"/>
    <property type="match status" value="1"/>
</dbReference>
<dbReference type="Pfam" id="PF01026">
    <property type="entry name" value="TatD_DNase"/>
    <property type="match status" value="1"/>
</dbReference>
<dbReference type="InterPro" id="IPR015991">
    <property type="entry name" value="TatD/YcfH-like"/>
</dbReference>
<reference evidence="4 5" key="1">
    <citation type="submission" date="2024-03" db="EMBL/GenBank/DDBJ databases">
        <title>High-quality draft genome sequence of Oceanobacter sp. wDCs-4.</title>
        <authorList>
            <person name="Dong C."/>
        </authorList>
    </citation>
    <scope>NUCLEOTIDE SEQUENCE [LARGE SCALE GENOMIC DNA]</scope>
    <source>
        <strain evidence="5">wDCs-4</strain>
    </source>
</reference>
<dbReference type="PANTHER" id="PTHR46124">
    <property type="entry name" value="D-AMINOACYL-TRNA DEACYLASE"/>
    <property type="match status" value="1"/>
</dbReference>
<dbReference type="GO" id="GO:0016787">
    <property type="term" value="F:hydrolase activity"/>
    <property type="evidence" value="ECO:0007669"/>
    <property type="project" value="UniProtKB-KW"/>
</dbReference>
<evidence type="ECO:0000256" key="1">
    <source>
        <dbReference type="ARBA" id="ARBA00009275"/>
    </source>
</evidence>
<protein>
    <submittedName>
        <fullName evidence="4">TatD family hydrolase</fullName>
    </submittedName>
</protein>